<proteinExistence type="predicted"/>
<dbReference type="AlphaFoldDB" id="A0A554LKE3"/>
<reference evidence="1 2" key="1">
    <citation type="submission" date="2017-07" db="EMBL/GenBank/DDBJ databases">
        <title>Mechanisms for carbon and nitrogen cycling indicate functional differentiation within the Candidate Phyla Radiation.</title>
        <authorList>
            <person name="Danczak R.E."/>
            <person name="Johnston M.D."/>
            <person name="Kenah C."/>
            <person name="Slattery M."/>
            <person name="Wrighton K.C."/>
            <person name="Wilkins M.J."/>
        </authorList>
    </citation>
    <scope>NUCLEOTIDE SEQUENCE [LARGE SCALE GENOMIC DNA]</scope>
    <source>
        <strain evidence="1">Licking1014_7</strain>
    </source>
</reference>
<sequence length="76" mass="9224">MKINNNNEHPRNRFKRLATLRTNIILKRLKVLGNCSNRNIYEYDEADIDKIFSEIDKKTKEVKTKFHFPKKKEFKL</sequence>
<accession>A0A554LKE3</accession>
<evidence type="ECO:0000313" key="2">
    <source>
        <dbReference type="Proteomes" id="UP000315689"/>
    </source>
</evidence>
<gene>
    <name evidence="1" type="ORF">CEN89_126</name>
</gene>
<comment type="caution">
    <text evidence="1">The sequence shown here is derived from an EMBL/GenBank/DDBJ whole genome shotgun (WGS) entry which is preliminary data.</text>
</comment>
<protein>
    <submittedName>
        <fullName evidence="1">Uncharacterized protein</fullName>
    </submittedName>
</protein>
<evidence type="ECO:0000313" key="1">
    <source>
        <dbReference type="EMBL" id="TSC93343.1"/>
    </source>
</evidence>
<organism evidence="1 2">
    <name type="scientific">Candidatus Berkelbacteria bacterium Licking1014_7</name>
    <dbReference type="NCBI Taxonomy" id="2017147"/>
    <lineage>
        <taxon>Bacteria</taxon>
        <taxon>Candidatus Berkelbacteria</taxon>
    </lineage>
</organism>
<dbReference type="Proteomes" id="UP000315689">
    <property type="component" value="Unassembled WGS sequence"/>
</dbReference>
<name>A0A554LKE3_9BACT</name>
<dbReference type="EMBL" id="VMGK01000003">
    <property type="protein sequence ID" value="TSC93343.1"/>
    <property type="molecule type" value="Genomic_DNA"/>
</dbReference>